<name>A0A0F9NGB0_9ZZZZ</name>
<evidence type="ECO:0000313" key="2">
    <source>
        <dbReference type="EMBL" id="KKN18585.1"/>
    </source>
</evidence>
<keyword evidence="1" id="KW-1133">Transmembrane helix</keyword>
<evidence type="ECO:0000256" key="1">
    <source>
        <dbReference type="SAM" id="Phobius"/>
    </source>
</evidence>
<dbReference type="GO" id="GO:0030246">
    <property type="term" value="F:carbohydrate binding"/>
    <property type="evidence" value="ECO:0007669"/>
    <property type="project" value="InterPro"/>
</dbReference>
<dbReference type="AlphaFoldDB" id="A0A0F9NGB0"/>
<dbReference type="SUPFAM" id="SSF49452">
    <property type="entry name" value="Starch-binding domain-like"/>
    <property type="match status" value="1"/>
</dbReference>
<reference evidence="2" key="1">
    <citation type="journal article" date="2015" name="Nature">
        <title>Complex archaea that bridge the gap between prokaryotes and eukaryotes.</title>
        <authorList>
            <person name="Spang A."/>
            <person name="Saw J.H."/>
            <person name="Jorgensen S.L."/>
            <person name="Zaremba-Niedzwiedzka K."/>
            <person name="Martijn J."/>
            <person name="Lind A.E."/>
            <person name="van Eijk R."/>
            <person name="Schleper C."/>
            <person name="Guy L."/>
            <person name="Ettema T.J."/>
        </authorList>
    </citation>
    <scope>NUCLEOTIDE SEQUENCE</scope>
</reference>
<evidence type="ECO:0008006" key="3">
    <source>
        <dbReference type="Google" id="ProtNLM"/>
    </source>
</evidence>
<dbReference type="Gene3D" id="2.60.40.1120">
    <property type="entry name" value="Carboxypeptidase-like, regulatory domain"/>
    <property type="match status" value="1"/>
</dbReference>
<gene>
    <name evidence="2" type="ORF">LCGC14_0954300</name>
</gene>
<sequence length="237" mass="26720">MKKSIVYPGIIIVVVIVVLLAVLIPRWIGGKYGEVRGEAVDTLSGDPVWKIRIVVNGKSTLKYRYPTKTYYLTGIEPGSYTLKAVAPNYYDLTKDIQVKRGENIVDISMKGKEIPDLQSIIVFSESLENGIQLEIRFVNSKGEGITEFPALSLELEGTLWARIGTEEDYVKGRKILEGPIELFWDSGAFLARNKAIIPWERINIDRETEKLGILELTLHTPQGDFSDTIDDVQLYKE</sequence>
<dbReference type="InterPro" id="IPR013784">
    <property type="entry name" value="Carb-bd-like_fold"/>
</dbReference>
<protein>
    <recommendedName>
        <fullName evidence="3">Carboxypeptidase regulatory-like domain-containing protein</fullName>
    </recommendedName>
</protein>
<accession>A0A0F9NGB0</accession>
<proteinExistence type="predicted"/>
<keyword evidence="1" id="KW-0812">Transmembrane</keyword>
<comment type="caution">
    <text evidence="2">The sequence shown here is derived from an EMBL/GenBank/DDBJ whole genome shotgun (WGS) entry which is preliminary data.</text>
</comment>
<keyword evidence="1" id="KW-0472">Membrane</keyword>
<feature type="transmembrane region" description="Helical" evidence="1">
    <location>
        <begin position="6"/>
        <end position="28"/>
    </location>
</feature>
<dbReference type="EMBL" id="LAZR01003412">
    <property type="protein sequence ID" value="KKN18585.1"/>
    <property type="molecule type" value="Genomic_DNA"/>
</dbReference>
<organism evidence="2">
    <name type="scientific">marine sediment metagenome</name>
    <dbReference type="NCBI Taxonomy" id="412755"/>
    <lineage>
        <taxon>unclassified sequences</taxon>
        <taxon>metagenomes</taxon>
        <taxon>ecological metagenomes</taxon>
    </lineage>
</organism>